<dbReference type="PANTHER" id="PTHR11638:SF18">
    <property type="entry name" value="HEAT SHOCK PROTEIN 104"/>
    <property type="match status" value="1"/>
</dbReference>
<feature type="domain" description="AAA+ ATPase" evidence="6">
    <location>
        <begin position="648"/>
        <end position="815"/>
    </location>
</feature>
<dbReference type="GO" id="GO:0016887">
    <property type="term" value="F:ATP hydrolysis activity"/>
    <property type="evidence" value="ECO:0007669"/>
    <property type="project" value="InterPro"/>
</dbReference>
<evidence type="ECO:0000259" key="6">
    <source>
        <dbReference type="SMART" id="SM00382"/>
    </source>
</evidence>
<dbReference type="InterPro" id="IPR050130">
    <property type="entry name" value="ClpA_ClpB"/>
</dbReference>
<keyword evidence="5" id="KW-1133">Transmembrane helix</keyword>
<comment type="caution">
    <text evidence="8">The sequence shown here is derived from an EMBL/GenBank/DDBJ whole genome shotgun (WGS) entry which is preliminary data.</text>
</comment>
<feature type="transmembrane region" description="Helical" evidence="5">
    <location>
        <begin position="108"/>
        <end position="127"/>
    </location>
</feature>
<keyword evidence="5" id="KW-0472">Membrane</keyword>
<dbReference type="PRINTS" id="PR00300">
    <property type="entry name" value="CLPPROTEASEA"/>
</dbReference>
<dbReference type="SMART" id="SM00382">
    <property type="entry name" value="AAA"/>
    <property type="match status" value="2"/>
</dbReference>
<evidence type="ECO:0000256" key="1">
    <source>
        <dbReference type="ARBA" id="ARBA00022737"/>
    </source>
</evidence>
<keyword evidence="3" id="KW-0067">ATP-binding</keyword>
<dbReference type="PANTHER" id="PTHR11638">
    <property type="entry name" value="ATP-DEPENDENT CLP PROTEASE"/>
    <property type="match status" value="1"/>
</dbReference>
<feature type="transmembrane region" description="Helical" evidence="5">
    <location>
        <begin position="67"/>
        <end position="88"/>
    </location>
</feature>
<keyword evidence="4" id="KW-0143">Chaperone</keyword>
<dbReference type="InterPro" id="IPR036628">
    <property type="entry name" value="Clp_N_dom_sf"/>
</dbReference>
<name>A0A2M6WSJ7_9BACT</name>
<dbReference type="AlphaFoldDB" id="A0A2M6WSJ7"/>
<dbReference type="Proteomes" id="UP000228533">
    <property type="component" value="Unassembled WGS sequence"/>
</dbReference>
<evidence type="ECO:0000313" key="8">
    <source>
        <dbReference type="EMBL" id="PIT95787.1"/>
    </source>
</evidence>
<keyword evidence="1" id="KW-0677">Repeat</keyword>
<dbReference type="GO" id="GO:0034605">
    <property type="term" value="P:cellular response to heat"/>
    <property type="evidence" value="ECO:0007669"/>
    <property type="project" value="TreeGrafter"/>
</dbReference>
<feature type="domain" description="AAA+ ATPase" evidence="6">
    <location>
        <begin position="371"/>
        <end position="513"/>
    </location>
</feature>
<dbReference type="Pfam" id="PF07724">
    <property type="entry name" value="AAA_2"/>
    <property type="match status" value="1"/>
</dbReference>
<protein>
    <recommendedName>
        <fullName evidence="10">Clp R domain-containing protein</fullName>
    </recommendedName>
</protein>
<organism evidence="8 9">
    <name type="scientific">Candidatus Falkowbacteria bacterium CG10_big_fil_rev_8_21_14_0_10_37_14</name>
    <dbReference type="NCBI Taxonomy" id="1974561"/>
    <lineage>
        <taxon>Bacteria</taxon>
        <taxon>Candidatus Falkowiibacteriota</taxon>
    </lineage>
</organism>
<keyword evidence="5" id="KW-0812">Transmembrane</keyword>
<keyword evidence="2" id="KW-0547">Nucleotide-binding</keyword>
<dbReference type="Gene3D" id="1.10.1780.10">
    <property type="entry name" value="Clp, N-terminal domain"/>
    <property type="match status" value="1"/>
</dbReference>
<evidence type="ECO:0000256" key="2">
    <source>
        <dbReference type="ARBA" id="ARBA00022741"/>
    </source>
</evidence>
<dbReference type="InterPro" id="IPR041546">
    <property type="entry name" value="ClpA/ClpB_AAA_lid"/>
</dbReference>
<dbReference type="SUPFAM" id="SSF52540">
    <property type="entry name" value="P-loop containing nucleoside triphosphate hydrolases"/>
    <property type="match status" value="2"/>
</dbReference>
<dbReference type="Gene3D" id="3.40.50.300">
    <property type="entry name" value="P-loop containing nucleotide triphosphate hydrolases"/>
    <property type="match status" value="2"/>
</dbReference>
<evidence type="ECO:0000256" key="5">
    <source>
        <dbReference type="SAM" id="Phobius"/>
    </source>
</evidence>
<feature type="domain" description="Clp ATPase C-terminal" evidence="7">
    <location>
        <begin position="814"/>
        <end position="902"/>
    </location>
</feature>
<dbReference type="GO" id="GO:0005737">
    <property type="term" value="C:cytoplasm"/>
    <property type="evidence" value="ECO:0007669"/>
    <property type="project" value="TreeGrafter"/>
</dbReference>
<dbReference type="InterPro" id="IPR027417">
    <property type="entry name" value="P-loop_NTPase"/>
</dbReference>
<dbReference type="InterPro" id="IPR003959">
    <property type="entry name" value="ATPase_AAA_core"/>
</dbReference>
<accession>A0A2M6WSJ7</accession>
<evidence type="ECO:0000259" key="7">
    <source>
        <dbReference type="SMART" id="SM01086"/>
    </source>
</evidence>
<evidence type="ECO:0000256" key="4">
    <source>
        <dbReference type="ARBA" id="ARBA00023186"/>
    </source>
</evidence>
<dbReference type="SMART" id="SM01086">
    <property type="entry name" value="ClpB_D2-small"/>
    <property type="match status" value="1"/>
</dbReference>
<dbReference type="InterPro" id="IPR019489">
    <property type="entry name" value="Clp_ATPase_C"/>
</dbReference>
<dbReference type="CDD" id="cd19499">
    <property type="entry name" value="RecA-like_ClpB_Hsp104-like"/>
    <property type="match status" value="1"/>
</dbReference>
<evidence type="ECO:0008006" key="10">
    <source>
        <dbReference type="Google" id="ProtNLM"/>
    </source>
</evidence>
<gene>
    <name evidence="8" type="ORF">COT94_04345</name>
</gene>
<evidence type="ECO:0000256" key="3">
    <source>
        <dbReference type="ARBA" id="ARBA00022840"/>
    </source>
</evidence>
<evidence type="ECO:0000313" key="9">
    <source>
        <dbReference type="Proteomes" id="UP000228533"/>
    </source>
</evidence>
<dbReference type="InterPro" id="IPR001270">
    <property type="entry name" value="ClpA/B"/>
</dbReference>
<dbReference type="Pfam" id="PF17871">
    <property type="entry name" value="AAA_lid_9"/>
    <property type="match status" value="1"/>
</dbReference>
<sequence length="908" mass="100305">MLKNITELIPVRCVICNGSGRVENKLCAVCHGLGNGLICGDVVYYFSLPVTRGSIFLRRMRERIYSFLDFLLIVIGLSGAFALAWWLYKISNTNLDFQNIVEGKDPLVLWFWLTGFLDLFIVFRLYVREQEVIKIKQTATNAVLDETRDWNSISGKKLKNAADCLSMELLNSLEKAYVWVGDLGQSKVTPLHFWFVMLGESIQAKHWLSRLTFEPQVLATKLRHQVELLGMSSGAINFAPGFDRIILQGLASALREGRQQIEVVDLWLPAMEADPVLSEVLYDSGIEQNKLSNLTQWFNTQERLKINYKSFRHAARFKPGNTMDRAYTALATPLVDSLAEDLTVSAKYGRLPLCVGRETELETVLTAMASGQAGLLLVGPPGVGKRTIVGGLAQLMVLEQVPLEFRDKRLLTVDAARLLGGLAPEAAEQQLIRLIDEVATAGNCIIHLPNLEELLGLTAGGASSLDAAGILADALDRRLLFCVATVSEENYRRFVEGSALARLLMMIPIEEPEANKAICMLESKVSFLENHYKVFINYEAIAEAVRLTAKLEHSEYLPAKALVILEKTVAGVAHERGFKTTVTGEDVAVLVSRDLKVPVSQVNHEEGQALLALENKMHERIVGQTEAVSMVAESLRRARAELRDNKRPIATFLFLGPTGVGKTELAKVLADNYFGSESAMIRLDMSEYQGEDAVIKMIGTPNGSKGYLTEKVRQAPFALVLLDELEKANPGVFDLFLQVIDDGRLTDGQGNTVDFTNTIIIATSNIGSLAIKQAVESGQDLTALKQQLIDQELMKVMRPELVNRFDGVVLFKPLAITEVIAITKLLIDQLGKLLANKGMRLSVDKKGLAILAAKGYHPEFGARPLRRLLQDQIENVIANKILSGELARRDLVVINEAGEVVVEKAKSL</sequence>
<dbReference type="InterPro" id="IPR003593">
    <property type="entry name" value="AAA+_ATPase"/>
</dbReference>
<reference evidence="9" key="1">
    <citation type="submission" date="2017-09" db="EMBL/GenBank/DDBJ databases">
        <title>Depth-based differentiation of microbial function through sediment-hosted aquifers and enrichment of novel symbionts in the deep terrestrial subsurface.</title>
        <authorList>
            <person name="Probst A.J."/>
            <person name="Ladd B."/>
            <person name="Jarett J.K."/>
            <person name="Geller-Mcgrath D.E."/>
            <person name="Sieber C.M.K."/>
            <person name="Emerson J.B."/>
            <person name="Anantharaman K."/>
            <person name="Thomas B.C."/>
            <person name="Malmstrom R."/>
            <person name="Stieglmeier M."/>
            <person name="Klingl A."/>
            <person name="Woyke T."/>
            <person name="Ryan C.M."/>
            <person name="Banfield J.F."/>
        </authorList>
    </citation>
    <scope>NUCLEOTIDE SEQUENCE [LARGE SCALE GENOMIC DNA]</scope>
</reference>
<dbReference type="Gene3D" id="1.10.8.60">
    <property type="match status" value="2"/>
</dbReference>
<dbReference type="Pfam" id="PF10431">
    <property type="entry name" value="ClpB_D2-small"/>
    <property type="match status" value="1"/>
</dbReference>
<dbReference type="EMBL" id="PFAM01000023">
    <property type="protein sequence ID" value="PIT95787.1"/>
    <property type="molecule type" value="Genomic_DNA"/>
</dbReference>
<dbReference type="GO" id="GO:0005524">
    <property type="term" value="F:ATP binding"/>
    <property type="evidence" value="ECO:0007669"/>
    <property type="project" value="UniProtKB-KW"/>
</dbReference>
<proteinExistence type="predicted"/>